<evidence type="ECO:0000256" key="1">
    <source>
        <dbReference type="SAM" id="MobiDB-lite"/>
    </source>
</evidence>
<gene>
    <name evidence="2" type="ORF">PIB30_104808</name>
</gene>
<feature type="compositionally biased region" description="Low complexity" evidence="1">
    <location>
        <begin position="16"/>
        <end position="25"/>
    </location>
</feature>
<keyword evidence="3" id="KW-1185">Reference proteome</keyword>
<feature type="region of interest" description="Disordered" evidence="1">
    <location>
        <begin position="1"/>
        <end position="29"/>
    </location>
</feature>
<feature type="non-terminal residue" evidence="2">
    <location>
        <position position="1"/>
    </location>
</feature>
<organism evidence="2 3">
    <name type="scientific">Stylosanthes scabra</name>
    <dbReference type="NCBI Taxonomy" id="79078"/>
    <lineage>
        <taxon>Eukaryota</taxon>
        <taxon>Viridiplantae</taxon>
        <taxon>Streptophyta</taxon>
        <taxon>Embryophyta</taxon>
        <taxon>Tracheophyta</taxon>
        <taxon>Spermatophyta</taxon>
        <taxon>Magnoliopsida</taxon>
        <taxon>eudicotyledons</taxon>
        <taxon>Gunneridae</taxon>
        <taxon>Pentapetalae</taxon>
        <taxon>rosids</taxon>
        <taxon>fabids</taxon>
        <taxon>Fabales</taxon>
        <taxon>Fabaceae</taxon>
        <taxon>Papilionoideae</taxon>
        <taxon>50 kb inversion clade</taxon>
        <taxon>dalbergioids sensu lato</taxon>
        <taxon>Dalbergieae</taxon>
        <taxon>Pterocarpus clade</taxon>
        <taxon>Stylosanthes</taxon>
    </lineage>
</organism>
<comment type="caution">
    <text evidence="2">The sequence shown here is derived from an EMBL/GenBank/DDBJ whole genome shotgun (WGS) entry which is preliminary data.</text>
</comment>
<feature type="non-terminal residue" evidence="2">
    <location>
        <position position="77"/>
    </location>
</feature>
<feature type="compositionally biased region" description="Basic residues" evidence="1">
    <location>
        <begin position="1"/>
        <end position="11"/>
    </location>
</feature>
<evidence type="ECO:0000313" key="2">
    <source>
        <dbReference type="EMBL" id="MED6202388.1"/>
    </source>
</evidence>
<evidence type="ECO:0000313" key="3">
    <source>
        <dbReference type="Proteomes" id="UP001341840"/>
    </source>
</evidence>
<protein>
    <submittedName>
        <fullName evidence="2">Uncharacterized protein</fullName>
    </submittedName>
</protein>
<dbReference type="Proteomes" id="UP001341840">
    <property type="component" value="Unassembled WGS sequence"/>
</dbReference>
<feature type="region of interest" description="Disordered" evidence="1">
    <location>
        <begin position="42"/>
        <end position="77"/>
    </location>
</feature>
<feature type="compositionally biased region" description="Polar residues" evidence="1">
    <location>
        <begin position="67"/>
        <end position="77"/>
    </location>
</feature>
<reference evidence="2 3" key="1">
    <citation type="journal article" date="2023" name="Plants (Basel)">
        <title>Bridging the Gap: Combining Genomics and Transcriptomics Approaches to Understand Stylosanthes scabra, an Orphan Legume from the Brazilian Caatinga.</title>
        <authorList>
            <person name="Ferreira-Neto J.R.C."/>
            <person name="da Silva M.D."/>
            <person name="Binneck E."/>
            <person name="de Melo N.F."/>
            <person name="da Silva R.H."/>
            <person name="de Melo A.L.T.M."/>
            <person name="Pandolfi V."/>
            <person name="Bustamante F.O."/>
            <person name="Brasileiro-Vidal A.C."/>
            <person name="Benko-Iseppon A.M."/>
        </authorList>
    </citation>
    <scope>NUCLEOTIDE SEQUENCE [LARGE SCALE GENOMIC DNA]</scope>
    <source>
        <tissue evidence="2">Leaves</tissue>
    </source>
</reference>
<sequence>TWPKRDKHKGTERKTSSASSPQASSITFDPLHKLTKATLRKRAPQALTNARPCLDQVQTWPKRGSPPQAQELQRSTS</sequence>
<proteinExistence type="predicted"/>
<accession>A0ABU6Y0S1</accession>
<dbReference type="EMBL" id="JASCZI010215147">
    <property type="protein sequence ID" value="MED6202388.1"/>
    <property type="molecule type" value="Genomic_DNA"/>
</dbReference>
<name>A0ABU6Y0S1_9FABA</name>